<organism evidence="2 3">
    <name type="scientific">Amycolatopsis iheyensis</name>
    <dbReference type="NCBI Taxonomy" id="2945988"/>
    <lineage>
        <taxon>Bacteria</taxon>
        <taxon>Bacillati</taxon>
        <taxon>Actinomycetota</taxon>
        <taxon>Actinomycetes</taxon>
        <taxon>Pseudonocardiales</taxon>
        <taxon>Pseudonocardiaceae</taxon>
        <taxon>Amycolatopsis</taxon>
    </lineage>
</organism>
<dbReference type="AlphaFoldDB" id="A0A9X2SR87"/>
<accession>A0A9X2SR87</accession>
<comment type="caution">
    <text evidence="2">The sequence shown here is derived from an EMBL/GenBank/DDBJ whole genome shotgun (WGS) entry which is preliminary data.</text>
</comment>
<dbReference type="Proteomes" id="UP001144096">
    <property type="component" value="Unassembled WGS sequence"/>
</dbReference>
<keyword evidence="3" id="KW-1185">Reference proteome</keyword>
<feature type="compositionally biased region" description="Basic and acidic residues" evidence="1">
    <location>
        <begin position="16"/>
        <end position="26"/>
    </location>
</feature>
<dbReference type="EMBL" id="JAMXQV010000041">
    <property type="protein sequence ID" value="MCR6490151.1"/>
    <property type="molecule type" value="Genomic_DNA"/>
</dbReference>
<gene>
    <name evidence="2" type="ORF">M8542_45810</name>
</gene>
<feature type="region of interest" description="Disordered" evidence="1">
    <location>
        <begin position="1"/>
        <end position="26"/>
    </location>
</feature>
<proteinExistence type="predicted"/>
<protein>
    <submittedName>
        <fullName evidence="2">Imm1 family immunity protein</fullName>
    </submittedName>
</protein>
<name>A0A9X2SR87_9PSEU</name>
<sequence length="175" mass="19912">MTVEPARPSLLWARARKPERPSTEQRREHMLLTASLTTGVARVTSGILKSTRLVDEILGIDHVDWETTLMVGDVEFHRSKSGPYPDHQMRISVRPSAEYAALNYMDNRDSEMTIANSFNPKRPVPDVNLIFNGTTGAVFPRTAAIRISDARAALIEWLDTRKRPTCIEWRPYDSY</sequence>
<dbReference type="Pfam" id="PF14430">
    <property type="entry name" value="Imm1"/>
    <property type="match status" value="1"/>
</dbReference>
<evidence type="ECO:0000313" key="3">
    <source>
        <dbReference type="Proteomes" id="UP001144096"/>
    </source>
</evidence>
<dbReference type="InterPro" id="IPR025680">
    <property type="entry name" value="DddI"/>
</dbReference>
<evidence type="ECO:0000313" key="2">
    <source>
        <dbReference type="EMBL" id="MCR6490151.1"/>
    </source>
</evidence>
<evidence type="ECO:0000256" key="1">
    <source>
        <dbReference type="SAM" id="MobiDB-lite"/>
    </source>
</evidence>
<reference evidence="2" key="1">
    <citation type="submission" date="2022-06" db="EMBL/GenBank/DDBJ databases">
        <title>Amycolatopsis iheyaensis sp. nov., a new species of the genus Amycolatopsis isolated from soil in Iheya island, Japan.</title>
        <authorList>
            <person name="Ngamcharungchit C."/>
            <person name="Kanto H."/>
            <person name="Take A."/>
            <person name="Intra B."/>
            <person name="Matsumoto A."/>
            <person name="Panbangred W."/>
            <person name="Inahashi Y."/>
        </authorList>
    </citation>
    <scope>NUCLEOTIDE SEQUENCE</scope>
    <source>
        <strain evidence="2">OK19-0408</strain>
    </source>
</reference>
<dbReference type="RefSeq" id="WP_257926770.1">
    <property type="nucleotide sequence ID" value="NZ_JAMXQV010000041.1"/>
</dbReference>